<reference evidence="1 2" key="1">
    <citation type="journal article" date="2016" name="BMC Microbiol.">
        <title>Characterization of mycobacteria and mycobacteriophages isolated from compost at the Sao Paulo Zoo Park Foundation in Brazil and creation of the new mycobacteriophage Cluster U.</title>
        <authorList>
            <person name="Lima-Junior J.D."/>
            <person name="Viana-Niero C."/>
            <person name="Conde Oliveira D.V."/>
            <person name="Machado G.E."/>
            <person name="Rabello M.C."/>
            <person name="Martins-Junior J."/>
            <person name="Martins L.F."/>
            <person name="Digiampietri L.A."/>
            <person name="da Silva A.M."/>
            <person name="Setubal J.C."/>
            <person name="Russell D.A."/>
            <person name="Jacobs-Sera D."/>
            <person name="Pope W.H."/>
            <person name="Hatfull G.F."/>
            <person name="Leao S.C."/>
        </authorList>
    </citation>
    <scope>NUCLEOTIDE SEQUENCE [LARGE SCALE GENOMIC DNA]</scope>
</reference>
<protein>
    <submittedName>
        <fullName evidence="1">Uncharacterized protein</fullName>
    </submittedName>
</protein>
<organism evidence="1 2">
    <name type="scientific">Mycobacterium phage Godines</name>
    <dbReference type="NCBI Taxonomy" id="1675551"/>
    <lineage>
        <taxon>Viruses</taxon>
        <taxon>Duplodnaviria</taxon>
        <taxon>Heunggongvirae</taxon>
        <taxon>Uroviricota</taxon>
        <taxon>Caudoviricetes</taxon>
        <taxon>Bclasvirinae</taxon>
        <taxon>Rosebushvirus</taxon>
        <taxon>Rosebushvirus godines</taxon>
    </lineage>
</organism>
<name>A0A0K1LRX9_9CAUD</name>
<proteinExistence type="predicted"/>
<accession>A0A0K1LRX9</accession>
<evidence type="ECO:0000313" key="1">
    <source>
        <dbReference type="EMBL" id="AKU45219.1"/>
    </source>
</evidence>
<dbReference type="Proteomes" id="UP000230307">
    <property type="component" value="Genome"/>
</dbReference>
<keyword evidence="2" id="KW-1185">Reference proteome</keyword>
<evidence type="ECO:0000313" key="2">
    <source>
        <dbReference type="Proteomes" id="UP000230307"/>
    </source>
</evidence>
<dbReference type="OrthoDB" id="26693at10239"/>
<gene>
    <name evidence="1" type="ORF">GODINES_20</name>
</gene>
<dbReference type="EMBL" id="KR997932">
    <property type="protein sequence ID" value="AKU45219.1"/>
    <property type="molecule type" value="Genomic_DNA"/>
</dbReference>
<sequence>MTAALVLQLLGGAGFLAGVAALLHFLNTRQSTRSKGSAEAYQAYRTFVTGAFDDAARVNTGLMTERDKLNTVRALLIDLVQELIMQLRERGATPDDVVAYQDRLDEVRAL</sequence>